<evidence type="ECO:0000313" key="4">
    <source>
        <dbReference type="RefSeq" id="XP_010457967.1"/>
    </source>
</evidence>
<reference evidence="1" key="1">
    <citation type="journal article" date="1997" name="Nucleic Acids Res.">
        <title>tRNAscan-SE: a program for improved detection of transfer RNA genes in genomic sequence.</title>
        <authorList>
            <person name="Lowe T.M."/>
            <person name="Eddy S.R."/>
        </authorList>
    </citation>
    <scope>NUCLEOTIDE SEQUENCE [LARGE SCALE GENOMIC DNA]</scope>
    <source>
        <strain evidence="1">r\DH55</strain>
    </source>
</reference>
<organism evidence="1 3">
    <name type="scientific">Camelina sativa</name>
    <name type="common">False flax</name>
    <name type="synonym">Myagrum sativum</name>
    <dbReference type="NCBI Taxonomy" id="90675"/>
    <lineage>
        <taxon>Eukaryota</taxon>
        <taxon>Viridiplantae</taxon>
        <taxon>Streptophyta</taxon>
        <taxon>Embryophyta</taxon>
        <taxon>Tracheophyta</taxon>
        <taxon>Spermatophyta</taxon>
        <taxon>Magnoliopsida</taxon>
        <taxon>eudicotyledons</taxon>
        <taxon>Gunneridae</taxon>
        <taxon>Pentapetalae</taxon>
        <taxon>rosids</taxon>
        <taxon>malvids</taxon>
        <taxon>Brassicales</taxon>
        <taxon>Brassicaceae</taxon>
        <taxon>Camelineae</taxon>
        <taxon>Camelina</taxon>
    </lineage>
</organism>
<name>A0ABM0VLD3_CAMSA</name>
<keyword evidence="1" id="KW-1185">Reference proteome</keyword>
<proteinExistence type="predicted"/>
<evidence type="ECO:0000313" key="2">
    <source>
        <dbReference type="RefSeq" id="XP_010457965.1"/>
    </source>
</evidence>
<accession>A0ABM0VLD3</accession>
<dbReference type="Pfam" id="PF03004">
    <property type="entry name" value="Transposase_24"/>
    <property type="match status" value="1"/>
</dbReference>
<dbReference type="GeneID" id="104739345"/>
<gene>
    <name evidence="2 3 4" type="primary">LOC104739345</name>
</gene>
<dbReference type="RefSeq" id="XP_010457966.1">
    <property type="nucleotide sequence ID" value="XM_010459664.2"/>
</dbReference>
<dbReference type="InterPro" id="IPR004252">
    <property type="entry name" value="Probable_transposase_24"/>
</dbReference>
<reference evidence="1" key="2">
    <citation type="journal article" date="2014" name="Nat. Commun.">
        <title>The emerging biofuel crop Camelina sativa retains a highly undifferentiated hexaploid genome structure.</title>
        <authorList>
            <person name="Kagale S."/>
            <person name="Koh C."/>
            <person name="Nixon J."/>
            <person name="Bollina V."/>
            <person name="Clarke W.E."/>
            <person name="Tuteja R."/>
            <person name="Spillane C."/>
            <person name="Robinson S.J."/>
            <person name="Links M.G."/>
            <person name="Clarke C."/>
            <person name="Higgins E.E."/>
            <person name="Huebert T."/>
            <person name="Sharpe A.G."/>
            <person name="Parkin I.A."/>
        </authorList>
    </citation>
    <scope>NUCLEOTIDE SEQUENCE [LARGE SCALE GENOMIC DNA]</scope>
    <source>
        <strain evidence="1">r\DH55</strain>
    </source>
</reference>
<dbReference type="RefSeq" id="XP_010457965.1">
    <property type="nucleotide sequence ID" value="XM_010459663.2"/>
</dbReference>
<reference evidence="2 3" key="3">
    <citation type="submission" date="2025-05" db="UniProtKB">
        <authorList>
            <consortium name="RefSeq"/>
        </authorList>
    </citation>
    <scope>IDENTIFICATION</scope>
    <source>
        <tissue evidence="2 3">Leaf</tissue>
    </source>
</reference>
<protein>
    <submittedName>
        <fullName evidence="2 3">Uncharacterized protein LOC104739345 isoform X1</fullName>
    </submittedName>
</protein>
<evidence type="ECO:0000313" key="1">
    <source>
        <dbReference type="Proteomes" id="UP000694864"/>
    </source>
</evidence>
<dbReference type="RefSeq" id="XP_010457967.1">
    <property type="nucleotide sequence ID" value="XM_010459665.2"/>
</dbReference>
<dbReference type="Proteomes" id="UP000694864">
    <property type="component" value="Chromosome 14"/>
</dbReference>
<sequence>MTDDLWKGYINIWCDEKVAGLASTNSQKRRSNPDGEGIPVHFNGAKSFYRRKDEMTVENGGVEPNMMAFIEDVYKSKKTGKIVYKKAKQIVETLKEQVNDLQSKEPLEDGLVQPLSCPEINDLVRKAIPKKKGNRFGFGSLPDHEKLDAPFLPSLDPEKKLEEAYNKISELVKEKEEDTKTIQYLKDVTEKLLNKFPDCRRAEEEEDDD</sequence>
<evidence type="ECO:0000313" key="3">
    <source>
        <dbReference type="RefSeq" id="XP_010457966.1"/>
    </source>
</evidence>